<comment type="caution">
    <text evidence="2">The sequence shown here is derived from an EMBL/GenBank/DDBJ whole genome shotgun (WGS) entry which is preliminary data.</text>
</comment>
<organism evidence="2 3">
    <name type="scientific">Oculimacula yallundae</name>
    <dbReference type="NCBI Taxonomy" id="86028"/>
    <lineage>
        <taxon>Eukaryota</taxon>
        <taxon>Fungi</taxon>
        <taxon>Dikarya</taxon>
        <taxon>Ascomycota</taxon>
        <taxon>Pezizomycotina</taxon>
        <taxon>Leotiomycetes</taxon>
        <taxon>Helotiales</taxon>
        <taxon>Ploettnerulaceae</taxon>
        <taxon>Oculimacula</taxon>
    </lineage>
</organism>
<evidence type="ECO:0000313" key="3">
    <source>
        <dbReference type="Proteomes" id="UP001595075"/>
    </source>
</evidence>
<protein>
    <submittedName>
        <fullName evidence="2">Uncharacterized protein</fullName>
    </submittedName>
</protein>
<reference evidence="2 3" key="1">
    <citation type="journal article" date="2024" name="Commun. Biol.">
        <title>Comparative genomic analysis of thermophilic fungi reveals convergent evolutionary adaptations and gene losses.</title>
        <authorList>
            <person name="Steindorff A.S."/>
            <person name="Aguilar-Pontes M.V."/>
            <person name="Robinson A.J."/>
            <person name="Andreopoulos B."/>
            <person name="LaButti K."/>
            <person name="Kuo A."/>
            <person name="Mondo S."/>
            <person name="Riley R."/>
            <person name="Otillar R."/>
            <person name="Haridas S."/>
            <person name="Lipzen A."/>
            <person name="Grimwood J."/>
            <person name="Schmutz J."/>
            <person name="Clum A."/>
            <person name="Reid I.D."/>
            <person name="Moisan M.C."/>
            <person name="Butler G."/>
            <person name="Nguyen T.T.M."/>
            <person name="Dewar K."/>
            <person name="Conant G."/>
            <person name="Drula E."/>
            <person name="Henrissat B."/>
            <person name="Hansel C."/>
            <person name="Singer S."/>
            <person name="Hutchinson M.I."/>
            <person name="de Vries R.P."/>
            <person name="Natvig D.O."/>
            <person name="Powell A.J."/>
            <person name="Tsang A."/>
            <person name="Grigoriev I.V."/>
        </authorList>
    </citation>
    <scope>NUCLEOTIDE SEQUENCE [LARGE SCALE GENOMIC DNA]</scope>
    <source>
        <strain evidence="2 3">CBS 494.80</strain>
    </source>
</reference>
<name>A0ABR4CWX0_9HELO</name>
<keyword evidence="3" id="KW-1185">Reference proteome</keyword>
<accession>A0ABR4CWX0</accession>
<feature type="region of interest" description="Disordered" evidence="1">
    <location>
        <begin position="1"/>
        <end position="26"/>
    </location>
</feature>
<proteinExistence type="predicted"/>
<evidence type="ECO:0000256" key="1">
    <source>
        <dbReference type="SAM" id="MobiDB-lite"/>
    </source>
</evidence>
<gene>
    <name evidence="2" type="ORF">VTL71DRAFT_10992</name>
</gene>
<evidence type="ECO:0000313" key="2">
    <source>
        <dbReference type="EMBL" id="KAL2073666.1"/>
    </source>
</evidence>
<sequence>MQDKANSLAIPEPGIPPSPIDPSRAPYHTTALEMSKPVFVNTSAICVSSTPPRFHQQKVQTPGRFLKLSPHIPDSRLRLTVWRLGTLGIVCRTPYPSLSHRTVYVTLTIIHLMAALSAVS</sequence>
<dbReference type="EMBL" id="JAZHXI010000003">
    <property type="protein sequence ID" value="KAL2073666.1"/>
    <property type="molecule type" value="Genomic_DNA"/>
</dbReference>
<dbReference type="Proteomes" id="UP001595075">
    <property type="component" value="Unassembled WGS sequence"/>
</dbReference>